<dbReference type="Pfam" id="PF12796">
    <property type="entry name" value="Ank_2"/>
    <property type="match status" value="1"/>
</dbReference>
<evidence type="ECO:0000256" key="2">
    <source>
        <dbReference type="ARBA" id="ARBA00023043"/>
    </source>
</evidence>
<evidence type="ECO:0000313" key="4">
    <source>
        <dbReference type="EMBL" id="NKI31831.1"/>
    </source>
</evidence>
<protein>
    <submittedName>
        <fullName evidence="4">Uncharacterized protein</fullName>
    </submittedName>
</protein>
<dbReference type="InterPro" id="IPR011659">
    <property type="entry name" value="WD40"/>
</dbReference>
<comment type="caution">
    <text evidence="4">The sequence shown here is derived from an EMBL/GenBank/DDBJ whole genome shotgun (WGS) entry which is preliminary data.</text>
</comment>
<dbReference type="SUPFAM" id="SSF82171">
    <property type="entry name" value="DPP6 N-terminal domain-like"/>
    <property type="match status" value="1"/>
</dbReference>
<name>A0ABX1GPG9_9FLAO</name>
<dbReference type="PROSITE" id="PS50088">
    <property type="entry name" value="ANK_REPEAT"/>
    <property type="match status" value="1"/>
</dbReference>
<dbReference type="CDD" id="cd15482">
    <property type="entry name" value="Sialidase_non-viral"/>
    <property type="match status" value="1"/>
</dbReference>
<keyword evidence="1" id="KW-0677">Repeat</keyword>
<dbReference type="PROSITE" id="PS50297">
    <property type="entry name" value="ANK_REP_REGION"/>
    <property type="match status" value="1"/>
</dbReference>
<evidence type="ECO:0000256" key="3">
    <source>
        <dbReference type="PROSITE-ProRule" id="PRU00023"/>
    </source>
</evidence>
<dbReference type="InterPro" id="IPR011042">
    <property type="entry name" value="6-blade_b-propeller_TolB-like"/>
</dbReference>
<dbReference type="PANTHER" id="PTHR24198:SF165">
    <property type="entry name" value="ANKYRIN REPEAT-CONTAINING PROTEIN-RELATED"/>
    <property type="match status" value="1"/>
</dbReference>
<dbReference type="Gene3D" id="2.120.10.30">
    <property type="entry name" value="TolB, C-terminal domain"/>
    <property type="match status" value="1"/>
</dbReference>
<dbReference type="EMBL" id="JAAWWL010000001">
    <property type="protein sequence ID" value="NKI31831.1"/>
    <property type="molecule type" value="Genomic_DNA"/>
</dbReference>
<evidence type="ECO:0000313" key="5">
    <source>
        <dbReference type="Proteomes" id="UP000718451"/>
    </source>
</evidence>
<dbReference type="RefSeq" id="WP_168551978.1">
    <property type="nucleotide sequence ID" value="NZ_JAAWWL010000001.1"/>
</dbReference>
<proteinExistence type="predicted"/>
<dbReference type="InterPro" id="IPR002110">
    <property type="entry name" value="Ankyrin_rpt"/>
</dbReference>
<accession>A0ABX1GPG9</accession>
<keyword evidence="5" id="KW-1185">Reference proteome</keyword>
<dbReference type="Gene3D" id="1.25.40.20">
    <property type="entry name" value="Ankyrin repeat-containing domain"/>
    <property type="match status" value="1"/>
</dbReference>
<keyword evidence="2 3" id="KW-0040">ANK repeat</keyword>
<dbReference type="Pfam" id="PF07676">
    <property type="entry name" value="PD40"/>
    <property type="match status" value="3"/>
</dbReference>
<dbReference type="SMART" id="SM00248">
    <property type="entry name" value="ANK"/>
    <property type="match status" value="4"/>
</dbReference>
<feature type="repeat" description="ANK" evidence="3">
    <location>
        <begin position="49"/>
        <end position="81"/>
    </location>
</feature>
<organism evidence="4 5">
    <name type="scientific">Croceivirga thetidis</name>
    <dbReference type="NCBI Taxonomy" id="2721623"/>
    <lineage>
        <taxon>Bacteria</taxon>
        <taxon>Pseudomonadati</taxon>
        <taxon>Bacteroidota</taxon>
        <taxon>Flavobacteriia</taxon>
        <taxon>Flavobacteriales</taxon>
        <taxon>Flavobacteriaceae</taxon>
        <taxon>Croceivirga</taxon>
    </lineage>
</organism>
<dbReference type="InterPro" id="IPR036770">
    <property type="entry name" value="Ankyrin_rpt-contain_sf"/>
</dbReference>
<sequence length="452" mass="51092">MKTTALVCLFLAGLYTANSQTIYRTACQGNIARLDSLLITNDINTQDQRGRSLLHWAVGCGKNEMFEHLVNKGIDLNLEDNEGATPLYMAVRFQNEVLFNRLVELLPDTSWKPTYGGLLFEKAILNRDLNFVQNLTVSGIDLDVTNSKGSTPLEIAMRIQADSITDWLKANGAKPELVRKIVAKGPYLGQEPPGSTAKVFAPNFISTEEYEFGSVFNKAGTEFYYGVDTGNGNEIRYSRLEGEEWSKPFTLLAHERYGYNDPFLSPDEKRLYFISNRTIDGQGEAKDIDIWYIEKEGNGWSQPINAGPNINSEKEEYYISFTNEGTMYFASDKNQSHHDIYFSKYVDGEFQKAVKLGEAINTEAYEADVFVNPNEQYLIFCAQRNEGMGRGDLYISFKQTDGSWSTSVNMGEKINSEGHELCPFVTADGNYLFYTSKQDIYWISTSVFETLK</sequence>
<dbReference type="SUPFAM" id="SSF48403">
    <property type="entry name" value="Ankyrin repeat"/>
    <property type="match status" value="1"/>
</dbReference>
<dbReference type="Proteomes" id="UP000718451">
    <property type="component" value="Unassembled WGS sequence"/>
</dbReference>
<evidence type="ECO:0000256" key="1">
    <source>
        <dbReference type="ARBA" id="ARBA00022737"/>
    </source>
</evidence>
<reference evidence="4 5" key="1">
    <citation type="submission" date="2020-04" db="EMBL/GenBank/DDBJ databases">
        <authorList>
            <person name="Yoon J."/>
        </authorList>
    </citation>
    <scope>NUCLEOTIDE SEQUENCE [LARGE SCALE GENOMIC DNA]</scope>
    <source>
        <strain evidence="4 5">DJ-13</strain>
    </source>
</reference>
<dbReference type="PANTHER" id="PTHR24198">
    <property type="entry name" value="ANKYRIN REPEAT AND PROTEIN KINASE DOMAIN-CONTAINING PROTEIN"/>
    <property type="match status" value="1"/>
</dbReference>
<gene>
    <name evidence="4" type="ORF">HCU67_07715</name>
</gene>